<keyword evidence="12" id="KW-1185">Reference proteome</keyword>
<sequence length="372" mass="42200">MERYEKIARIGEGAYGVVFKCRNRQTGEIVAIKKFTESEEDPVIHRIAMREIKTLKVKEESSERIQLAITASCTLLPRTELVGLKFSAGPDDRYTDYVATRWYRAPELLVGDTQYGPPVDTWAIGCVVAEMLTGSPLWPGRSDLDQLFQIISTLGDILPRHREVFESNTFFKGYQLPEPKVMVSLEERFSHLQPPIEAEELDFLQTCFQLNPADRATTEDLLKHKFLEEAPRLVSNIRLPQTLSQSKSLPSLSITPSGYSLMNADSIPPLERQNLPLCSPGDLVPRKPKVMQGSIYHSFKGWPQFDKSGPVDNFGVTGTSMTGSLSKMFCQRNANINDLFSKAQNKTMEYKNKDDSEQRITVRFHSSDPFYY</sequence>
<dbReference type="InterPro" id="IPR011009">
    <property type="entry name" value="Kinase-like_dom_sf"/>
</dbReference>
<evidence type="ECO:0000313" key="12">
    <source>
        <dbReference type="Proteomes" id="UP000278807"/>
    </source>
</evidence>
<dbReference type="EC" id="2.7.11.22" evidence="1"/>
<dbReference type="PROSITE" id="PS50011">
    <property type="entry name" value="PROTEIN_KINASE_DOM"/>
    <property type="match status" value="1"/>
</dbReference>
<organism evidence="13">
    <name type="scientific">Rodentolepis nana</name>
    <name type="common">Dwarf tapeworm</name>
    <name type="synonym">Hymenolepis nana</name>
    <dbReference type="NCBI Taxonomy" id="102285"/>
    <lineage>
        <taxon>Eukaryota</taxon>
        <taxon>Metazoa</taxon>
        <taxon>Spiralia</taxon>
        <taxon>Lophotrochozoa</taxon>
        <taxon>Platyhelminthes</taxon>
        <taxon>Cestoda</taxon>
        <taxon>Eucestoda</taxon>
        <taxon>Cyclophyllidea</taxon>
        <taxon>Hymenolepididae</taxon>
        <taxon>Rodentolepis</taxon>
    </lineage>
</organism>
<dbReference type="Proteomes" id="UP000278807">
    <property type="component" value="Unassembled WGS sequence"/>
</dbReference>
<keyword evidence="2" id="KW-0723">Serine/threonine-protein kinase</keyword>
<dbReference type="EMBL" id="UZAE01012502">
    <property type="protein sequence ID" value="VDO05438.1"/>
    <property type="molecule type" value="Genomic_DNA"/>
</dbReference>
<dbReference type="InterPro" id="IPR050108">
    <property type="entry name" value="CDK"/>
</dbReference>
<feature type="binding site" evidence="9">
    <location>
        <position position="34"/>
    </location>
    <ligand>
        <name>ATP</name>
        <dbReference type="ChEBI" id="CHEBI:30616"/>
    </ligand>
</feature>
<dbReference type="InterPro" id="IPR017441">
    <property type="entry name" value="Protein_kinase_ATP_BS"/>
</dbReference>
<reference evidence="11 12" key="2">
    <citation type="submission" date="2018-11" db="EMBL/GenBank/DDBJ databases">
        <authorList>
            <consortium name="Pathogen Informatics"/>
        </authorList>
    </citation>
    <scope>NUCLEOTIDE SEQUENCE [LARGE SCALE GENOMIC DNA]</scope>
</reference>
<dbReference type="PROSITE" id="PS00107">
    <property type="entry name" value="PROTEIN_KINASE_ATP"/>
    <property type="match status" value="1"/>
</dbReference>
<dbReference type="Pfam" id="PF00069">
    <property type="entry name" value="Pkinase"/>
    <property type="match status" value="2"/>
</dbReference>
<keyword evidence="4 9" id="KW-0547">Nucleotide-binding</keyword>
<dbReference type="SUPFAM" id="SSF56112">
    <property type="entry name" value="Protein kinase-like (PK-like)"/>
    <property type="match status" value="2"/>
</dbReference>
<evidence type="ECO:0000256" key="6">
    <source>
        <dbReference type="ARBA" id="ARBA00022840"/>
    </source>
</evidence>
<evidence type="ECO:0000256" key="1">
    <source>
        <dbReference type="ARBA" id="ARBA00012425"/>
    </source>
</evidence>
<evidence type="ECO:0000259" key="10">
    <source>
        <dbReference type="PROSITE" id="PS50011"/>
    </source>
</evidence>
<name>A0A0R3TNY0_RODNA</name>
<keyword evidence="6 9" id="KW-0067">ATP-binding</keyword>
<evidence type="ECO:0000256" key="5">
    <source>
        <dbReference type="ARBA" id="ARBA00022777"/>
    </source>
</evidence>
<dbReference type="GO" id="GO:0005524">
    <property type="term" value="F:ATP binding"/>
    <property type="evidence" value="ECO:0007669"/>
    <property type="project" value="UniProtKB-UniRule"/>
</dbReference>
<evidence type="ECO:0000313" key="13">
    <source>
        <dbReference type="WBParaSite" id="HNAJ_0000913001-mRNA-1"/>
    </source>
</evidence>
<dbReference type="PANTHER" id="PTHR24056">
    <property type="entry name" value="CELL DIVISION PROTEIN KINASE"/>
    <property type="match status" value="1"/>
</dbReference>
<proteinExistence type="predicted"/>
<evidence type="ECO:0000256" key="2">
    <source>
        <dbReference type="ARBA" id="ARBA00022527"/>
    </source>
</evidence>
<accession>A0A0R3TNY0</accession>
<dbReference type="Gene3D" id="3.30.200.20">
    <property type="entry name" value="Phosphorylase Kinase, domain 1"/>
    <property type="match status" value="1"/>
</dbReference>
<evidence type="ECO:0000256" key="3">
    <source>
        <dbReference type="ARBA" id="ARBA00022679"/>
    </source>
</evidence>
<dbReference type="PANTHER" id="PTHR24056:SF400">
    <property type="entry name" value="KINASE, PUTATIVE-RELATED"/>
    <property type="match status" value="1"/>
</dbReference>
<dbReference type="Gene3D" id="1.10.510.10">
    <property type="entry name" value="Transferase(Phosphotransferase) domain 1"/>
    <property type="match status" value="1"/>
</dbReference>
<comment type="catalytic activity">
    <reaction evidence="8">
        <text>L-seryl-[protein] + ATP = O-phospho-L-seryl-[protein] + ADP + H(+)</text>
        <dbReference type="Rhea" id="RHEA:17989"/>
        <dbReference type="Rhea" id="RHEA-COMP:9863"/>
        <dbReference type="Rhea" id="RHEA-COMP:11604"/>
        <dbReference type="ChEBI" id="CHEBI:15378"/>
        <dbReference type="ChEBI" id="CHEBI:29999"/>
        <dbReference type="ChEBI" id="CHEBI:30616"/>
        <dbReference type="ChEBI" id="CHEBI:83421"/>
        <dbReference type="ChEBI" id="CHEBI:456216"/>
        <dbReference type="EC" id="2.7.11.22"/>
    </reaction>
</comment>
<feature type="domain" description="Protein kinase" evidence="10">
    <location>
        <begin position="1"/>
        <end position="227"/>
    </location>
</feature>
<keyword evidence="5" id="KW-0418">Kinase</keyword>
<comment type="catalytic activity">
    <reaction evidence="7">
        <text>L-threonyl-[protein] + ATP = O-phospho-L-threonyl-[protein] + ADP + H(+)</text>
        <dbReference type="Rhea" id="RHEA:46608"/>
        <dbReference type="Rhea" id="RHEA-COMP:11060"/>
        <dbReference type="Rhea" id="RHEA-COMP:11605"/>
        <dbReference type="ChEBI" id="CHEBI:15378"/>
        <dbReference type="ChEBI" id="CHEBI:30013"/>
        <dbReference type="ChEBI" id="CHEBI:30616"/>
        <dbReference type="ChEBI" id="CHEBI:61977"/>
        <dbReference type="ChEBI" id="CHEBI:456216"/>
        <dbReference type="EC" id="2.7.11.22"/>
    </reaction>
</comment>
<gene>
    <name evidence="11" type="ORF">HNAJ_LOCUS9126</name>
</gene>
<dbReference type="GO" id="GO:0005634">
    <property type="term" value="C:nucleus"/>
    <property type="evidence" value="ECO:0007669"/>
    <property type="project" value="TreeGrafter"/>
</dbReference>
<dbReference type="FunFam" id="3.30.200.20:FF:000049">
    <property type="entry name" value="cyclin-dependent kinase-like 1 isoform X1"/>
    <property type="match status" value="1"/>
</dbReference>
<evidence type="ECO:0000256" key="8">
    <source>
        <dbReference type="ARBA" id="ARBA00048367"/>
    </source>
</evidence>
<dbReference type="AlphaFoldDB" id="A0A0R3TNY0"/>
<keyword evidence="3" id="KW-0808">Transferase</keyword>
<dbReference type="GO" id="GO:0004693">
    <property type="term" value="F:cyclin-dependent protein serine/threonine kinase activity"/>
    <property type="evidence" value="ECO:0007669"/>
    <property type="project" value="UniProtKB-EC"/>
</dbReference>
<evidence type="ECO:0000256" key="7">
    <source>
        <dbReference type="ARBA" id="ARBA00047811"/>
    </source>
</evidence>
<protein>
    <recommendedName>
        <fullName evidence="1">cyclin-dependent kinase</fullName>
        <ecNumber evidence="1">2.7.11.22</ecNumber>
    </recommendedName>
</protein>
<dbReference type="OrthoDB" id="548217at2759"/>
<dbReference type="InterPro" id="IPR000719">
    <property type="entry name" value="Prot_kinase_dom"/>
</dbReference>
<dbReference type="WBParaSite" id="HNAJ_0000913001-mRNA-1">
    <property type="protein sequence ID" value="HNAJ_0000913001-mRNA-1"/>
    <property type="gene ID" value="HNAJ_0000913001"/>
</dbReference>
<evidence type="ECO:0000256" key="4">
    <source>
        <dbReference type="ARBA" id="ARBA00022741"/>
    </source>
</evidence>
<reference evidence="13" key="1">
    <citation type="submission" date="2017-02" db="UniProtKB">
        <authorList>
            <consortium name="WormBaseParasite"/>
        </authorList>
    </citation>
    <scope>IDENTIFICATION</scope>
</reference>
<evidence type="ECO:0000313" key="11">
    <source>
        <dbReference type="EMBL" id="VDO05438.1"/>
    </source>
</evidence>
<evidence type="ECO:0000256" key="9">
    <source>
        <dbReference type="PROSITE-ProRule" id="PRU10141"/>
    </source>
</evidence>